<gene>
    <name evidence="12" type="ORF">BDV27DRAFT_157980</name>
</gene>
<evidence type="ECO:0000259" key="11">
    <source>
        <dbReference type="Pfam" id="PF00933"/>
    </source>
</evidence>
<reference evidence="12 13" key="1">
    <citation type="submission" date="2019-04" db="EMBL/GenBank/DDBJ databases">
        <title>Friends and foes A comparative genomics studyof 23 Aspergillus species from section Flavi.</title>
        <authorList>
            <consortium name="DOE Joint Genome Institute"/>
            <person name="Kjaerbolling I."/>
            <person name="Vesth T."/>
            <person name="Frisvad J.C."/>
            <person name="Nybo J.L."/>
            <person name="Theobald S."/>
            <person name="Kildgaard S."/>
            <person name="Isbrandt T."/>
            <person name="Kuo A."/>
            <person name="Sato A."/>
            <person name="Lyhne E.K."/>
            <person name="Kogle M.E."/>
            <person name="Wiebenga A."/>
            <person name="Kun R.S."/>
            <person name="Lubbers R.J."/>
            <person name="Makela M.R."/>
            <person name="Barry K."/>
            <person name="Chovatia M."/>
            <person name="Clum A."/>
            <person name="Daum C."/>
            <person name="Haridas S."/>
            <person name="He G."/>
            <person name="LaButti K."/>
            <person name="Lipzen A."/>
            <person name="Mondo S."/>
            <person name="Riley R."/>
            <person name="Salamov A."/>
            <person name="Simmons B.A."/>
            <person name="Magnuson J.K."/>
            <person name="Henrissat B."/>
            <person name="Mortensen U.H."/>
            <person name="Larsen T.O."/>
            <person name="Devries R.P."/>
            <person name="Grigoriev I.V."/>
            <person name="Machida M."/>
            <person name="Baker S.E."/>
            <person name="Andersen M.R."/>
        </authorList>
    </citation>
    <scope>NUCLEOTIDE SEQUENCE [LARGE SCALE GENOMIC DNA]</scope>
    <source>
        <strain evidence="12 13">CBS 763.97</strain>
    </source>
</reference>
<dbReference type="InterPro" id="IPR017853">
    <property type="entry name" value="GH"/>
</dbReference>
<dbReference type="GO" id="GO:0030245">
    <property type="term" value="P:cellulose catabolic process"/>
    <property type="evidence" value="ECO:0007669"/>
    <property type="project" value="UniProtKB-KW"/>
</dbReference>
<dbReference type="EC" id="3.2.1.21" evidence="4"/>
<dbReference type="EMBL" id="ML737655">
    <property type="protein sequence ID" value="KAE8364250.1"/>
    <property type="molecule type" value="Genomic_DNA"/>
</dbReference>
<evidence type="ECO:0000256" key="10">
    <source>
        <dbReference type="ARBA" id="ARBA00023326"/>
    </source>
</evidence>
<comment type="catalytic activity">
    <reaction evidence="1">
        <text>Hydrolysis of terminal, non-reducing beta-D-glucosyl residues with release of beta-D-glucose.</text>
        <dbReference type="EC" id="3.2.1.21"/>
    </reaction>
</comment>
<evidence type="ECO:0000256" key="8">
    <source>
        <dbReference type="ARBA" id="ARBA00023277"/>
    </source>
</evidence>
<dbReference type="PRINTS" id="PR00133">
    <property type="entry name" value="GLHYDRLASE3"/>
</dbReference>
<organism evidence="12 13">
    <name type="scientific">Aspergillus caelatus</name>
    <dbReference type="NCBI Taxonomy" id="61420"/>
    <lineage>
        <taxon>Eukaryota</taxon>
        <taxon>Fungi</taxon>
        <taxon>Dikarya</taxon>
        <taxon>Ascomycota</taxon>
        <taxon>Pezizomycotina</taxon>
        <taxon>Eurotiomycetes</taxon>
        <taxon>Eurotiomycetidae</taxon>
        <taxon>Eurotiales</taxon>
        <taxon>Aspergillaceae</taxon>
        <taxon>Aspergillus</taxon>
        <taxon>Aspergillus subgen. Circumdati</taxon>
    </lineage>
</organism>
<keyword evidence="6" id="KW-0136">Cellulose degradation</keyword>
<feature type="domain" description="Glycoside hydrolase family 3 N-terminal" evidence="11">
    <location>
        <begin position="1"/>
        <end position="150"/>
    </location>
</feature>
<evidence type="ECO:0000256" key="1">
    <source>
        <dbReference type="ARBA" id="ARBA00000448"/>
    </source>
</evidence>
<name>A0A5N7A6T7_9EURO</name>
<protein>
    <recommendedName>
        <fullName evidence="4">beta-glucosidase</fullName>
        <ecNumber evidence="4">3.2.1.21</ecNumber>
    </recommendedName>
</protein>
<dbReference type="PANTHER" id="PTHR42715">
    <property type="entry name" value="BETA-GLUCOSIDASE"/>
    <property type="match status" value="1"/>
</dbReference>
<evidence type="ECO:0000256" key="2">
    <source>
        <dbReference type="ARBA" id="ARBA00004987"/>
    </source>
</evidence>
<evidence type="ECO:0000256" key="5">
    <source>
        <dbReference type="ARBA" id="ARBA00022801"/>
    </source>
</evidence>
<evidence type="ECO:0000256" key="9">
    <source>
        <dbReference type="ARBA" id="ARBA00023295"/>
    </source>
</evidence>
<keyword evidence="9" id="KW-0326">Glycosidase</keyword>
<evidence type="ECO:0000256" key="7">
    <source>
        <dbReference type="ARBA" id="ARBA00023180"/>
    </source>
</evidence>
<accession>A0A5N7A6T7</accession>
<dbReference type="PANTHER" id="PTHR42715:SF3">
    <property type="entry name" value="BETA-GLUCOSIDASE B-RELATED"/>
    <property type="match status" value="1"/>
</dbReference>
<keyword evidence="5 12" id="KW-0378">Hydrolase</keyword>
<dbReference type="GeneID" id="43657047"/>
<dbReference type="Proteomes" id="UP000326268">
    <property type="component" value="Unassembled WGS sequence"/>
</dbReference>
<proteinExistence type="inferred from homology"/>
<dbReference type="InterPro" id="IPR001764">
    <property type="entry name" value="Glyco_hydro_3_N"/>
</dbReference>
<dbReference type="RefSeq" id="XP_031927331.1">
    <property type="nucleotide sequence ID" value="XM_032072601.1"/>
</dbReference>
<evidence type="ECO:0000313" key="12">
    <source>
        <dbReference type="EMBL" id="KAE8364250.1"/>
    </source>
</evidence>
<evidence type="ECO:0000256" key="3">
    <source>
        <dbReference type="ARBA" id="ARBA00005336"/>
    </source>
</evidence>
<evidence type="ECO:0000313" key="13">
    <source>
        <dbReference type="Proteomes" id="UP000326268"/>
    </source>
</evidence>
<dbReference type="AlphaFoldDB" id="A0A5N7A6T7"/>
<dbReference type="SUPFAM" id="SSF51445">
    <property type="entry name" value="(Trans)glycosidases"/>
    <property type="match status" value="1"/>
</dbReference>
<keyword evidence="7" id="KW-0325">Glycoprotein</keyword>
<keyword evidence="8" id="KW-0119">Carbohydrate metabolism</keyword>
<dbReference type="InterPro" id="IPR036962">
    <property type="entry name" value="Glyco_hydro_3_N_sf"/>
</dbReference>
<comment type="similarity">
    <text evidence="3">Belongs to the glycosyl hydrolase 3 family.</text>
</comment>
<keyword evidence="10" id="KW-0624">Polysaccharide degradation</keyword>
<dbReference type="Pfam" id="PF00933">
    <property type="entry name" value="Glyco_hydro_3"/>
    <property type="match status" value="1"/>
</dbReference>
<evidence type="ECO:0000256" key="6">
    <source>
        <dbReference type="ARBA" id="ARBA00023001"/>
    </source>
</evidence>
<keyword evidence="13" id="KW-1185">Reference proteome</keyword>
<sequence>MTSQVIQGLQDNGVAATIKHFAANEQETSRARVDESISERALRGIYLRRFEIASKEANPWAVMTAYNLVNDTHCDAHHFIFHDVFQGSWGWDGLVIGNGGGTNSVIDALRAGSDLEMPGLAKVRKLSVIKDFIQRGELSEYTINDRARAVHLLLR</sequence>
<dbReference type="InterPro" id="IPR050288">
    <property type="entry name" value="Cellulose_deg_GH3"/>
</dbReference>
<dbReference type="OrthoDB" id="47059at2759"/>
<dbReference type="GO" id="GO:0008422">
    <property type="term" value="F:beta-glucosidase activity"/>
    <property type="evidence" value="ECO:0007669"/>
    <property type="project" value="UniProtKB-EC"/>
</dbReference>
<comment type="pathway">
    <text evidence="2">Glycan metabolism; cellulose degradation.</text>
</comment>
<evidence type="ECO:0000256" key="4">
    <source>
        <dbReference type="ARBA" id="ARBA00012744"/>
    </source>
</evidence>
<dbReference type="Gene3D" id="3.20.20.300">
    <property type="entry name" value="Glycoside hydrolase, family 3, N-terminal domain"/>
    <property type="match status" value="1"/>
</dbReference>